<organism evidence="1">
    <name type="scientific">freshwater metagenome</name>
    <dbReference type="NCBI Taxonomy" id="449393"/>
    <lineage>
        <taxon>unclassified sequences</taxon>
        <taxon>metagenomes</taxon>
        <taxon>ecological metagenomes</taxon>
    </lineage>
</organism>
<evidence type="ECO:0000313" key="1">
    <source>
        <dbReference type="EMBL" id="CAB4916900.1"/>
    </source>
</evidence>
<protein>
    <submittedName>
        <fullName evidence="1">Unannotated protein</fullName>
    </submittedName>
</protein>
<name>A0A6J7HL72_9ZZZZ</name>
<proteinExistence type="predicted"/>
<reference evidence="1" key="1">
    <citation type="submission" date="2020-05" db="EMBL/GenBank/DDBJ databases">
        <authorList>
            <person name="Chiriac C."/>
            <person name="Salcher M."/>
            <person name="Ghai R."/>
            <person name="Kavagutti S V."/>
        </authorList>
    </citation>
    <scope>NUCLEOTIDE SEQUENCE</scope>
</reference>
<dbReference type="AlphaFoldDB" id="A0A6J7HL72"/>
<gene>
    <name evidence="1" type="ORF">UFOPK3609_01192</name>
</gene>
<accession>A0A6J7HL72</accession>
<dbReference type="EMBL" id="CAFBMQ010000183">
    <property type="protein sequence ID" value="CAB4916900.1"/>
    <property type="molecule type" value="Genomic_DNA"/>
</dbReference>
<sequence>MSGRHRRSAGRRGAGRVVVLATALALLLGGTGVAWAAWSASGVGTAGARAVTAKASAAVAGVPDALLYPRPTTGYPTTGPGTIAFTLDNPNPYPVTFTSLTVGAVTTGTSTCPGTSVTGAQTIPPFAVALPANAPATSVTLPGVLAMDINAPTGCQGAVFTVVITLAGTSSTT</sequence>